<dbReference type="AlphaFoldDB" id="A8PUP6"/>
<dbReference type="STRING" id="425265.A8PUP6"/>
<evidence type="ECO:0000256" key="2">
    <source>
        <dbReference type="ARBA" id="ARBA00022692"/>
    </source>
</evidence>
<evidence type="ECO:0000256" key="5">
    <source>
        <dbReference type="SAM" id="Phobius"/>
    </source>
</evidence>
<evidence type="ECO:0000256" key="4">
    <source>
        <dbReference type="ARBA" id="ARBA00023136"/>
    </source>
</evidence>
<accession>A8PUP6</accession>
<dbReference type="GO" id="GO:0015179">
    <property type="term" value="F:L-amino acid transmembrane transporter activity"/>
    <property type="evidence" value="ECO:0007669"/>
    <property type="project" value="TreeGrafter"/>
</dbReference>
<dbReference type="InterPro" id="IPR002293">
    <property type="entry name" value="AA/rel_permease1"/>
</dbReference>
<dbReference type="PANTHER" id="PTHR11785">
    <property type="entry name" value="AMINO ACID TRANSPORTER"/>
    <property type="match status" value="1"/>
</dbReference>
<dbReference type="GeneID" id="5856452"/>
<evidence type="ECO:0000313" key="6">
    <source>
        <dbReference type="EMBL" id="EDP44932.1"/>
    </source>
</evidence>
<dbReference type="EMBL" id="AAYY01000002">
    <property type="protein sequence ID" value="EDP44932.1"/>
    <property type="molecule type" value="Genomic_DNA"/>
</dbReference>
<feature type="transmembrane region" description="Helical" evidence="5">
    <location>
        <begin position="170"/>
        <end position="193"/>
    </location>
</feature>
<dbReference type="PANTHER" id="PTHR11785:SF512">
    <property type="entry name" value="SOBREMESA, ISOFORM B"/>
    <property type="match status" value="1"/>
</dbReference>
<keyword evidence="4 5" id="KW-0472">Membrane</keyword>
<protein>
    <recommendedName>
        <fullName evidence="8">Amino acid permease/ SLC12A domain-containing protein</fullName>
    </recommendedName>
</protein>
<feature type="transmembrane region" description="Helical" evidence="5">
    <location>
        <begin position="205"/>
        <end position="234"/>
    </location>
</feature>
<feature type="transmembrane region" description="Helical" evidence="5">
    <location>
        <begin position="354"/>
        <end position="371"/>
    </location>
</feature>
<evidence type="ECO:0000256" key="3">
    <source>
        <dbReference type="ARBA" id="ARBA00022989"/>
    </source>
</evidence>
<evidence type="ECO:0008006" key="8">
    <source>
        <dbReference type="Google" id="ProtNLM"/>
    </source>
</evidence>
<keyword evidence="7" id="KW-1185">Reference proteome</keyword>
<dbReference type="InParanoid" id="A8PUP6"/>
<name>A8PUP6_MALGO</name>
<dbReference type="GO" id="GO:0016020">
    <property type="term" value="C:membrane"/>
    <property type="evidence" value="ECO:0007669"/>
    <property type="project" value="UniProtKB-SubCell"/>
</dbReference>
<dbReference type="OMA" id="CILAWIM"/>
<comment type="caution">
    <text evidence="6">The sequence shown here is derived from an EMBL/GenBank/DDBJ whole genome shotgun (WGS) entry which is preliminary data.</text>
</comment>
<feature type="transmembrane region" description="Helical" evidence="5">
    <location>
        <begin position="325"/>
        <end position="348"/>
    </location>
</feature>
<dbReference type="Pfam" id="PF13520">
    <property type="entry name" value="AA_permease_2"/>
    <property type="match status" value="1"/>
</dbReference>
<dbReference type="Proteomes" id="UP000008837">
    <property type="component" value="Unassembled WGS sequence"/>
</dbReference>
<dbReference type="RefSeq" id="XP_001732146.1">
    <property type="nucleotide sequence ID" value="XM_001732094.1"/>
</dbReference>
<dbReference type="Gene3D" id="1.20.1740.10">
    <property type="entry name" value="Amino acid/polyamine transporter I"/>
    <property type="match status" value="1"/>
</dbReference>
<gene>
    <name evidence="6" type="ORF">MGL_0739</name>
</gene>
<dbReference type="OrthoDB" id="5982228at2759"/>
<feature type="transmembrane region" description="Helical" evidence="5">
    <location>
        <begin position="57"/>
        <end position="81"/>
    </location>
</feature>
<sequence length="423" mass="46046">MSYMFSFTAITALKSSTGAIIATILGEYVTRVGMHLLRGPDVGDDYHKFHLAELPSLYVKMIASGAILFIFLTHAFHPIVGPRVQLTVTAAKILLLCCIPILALVMVLMGNVPTESKHAFSSFTGLFDGTTKDVGQYALALYSGLWAFDGWDQCTFVTGELDDPARKVSLAVIASTEVVTLLFLSTVVSYFLVLPPGLVARTNSVALDFGIATFGSTGGVVFAALVAFSCFGALNGHMYTYSHLAAAAGREGYLPRQIGVQHTKFGTPLYAQMLTHTLTLLFVVFGSGFTSLVNFAGVCSWFWYGCTVTCVLVLRIQEPHLERPYRVWLSTPILFSFVAIFLLVMPVFSAPWEALAAFIFIFSGMPLYLITHPQARRAAWSVFASSNAYAFKPIATSAGTTDAQNNIPMWELNESRTHSPSTT</sequence>
<reference evidence="6 7" key="1">
    <citation type="journal article" date="2007" name="Proc. Natl. Acad. Sci. U.S.A.">
        <title>Dandruff-associated Malassezia genomes reveal convergent and divergent virulence traits shared with plant and human fungal pathogens.</title>
        <authorList>
            <person name="Xu J."/>
            <person name="Saunders C.W."/>
            <person name="Hu P."/>
            <person name="Grant R.A."/>
            <person name="Boekhout T."/>
            <person name="Kuramae E.E."/>
            <person name="Kronstad J.W."/>
            <person name="Deangelis Y.M."/>
            <person name="Reeder N.L."/>
            <person name="Johnstone K.R."/>
            <person name="Leland M."/>
            <person name="Fieno A.M."/>
            <person name="Begley W.M."/>
            <person name="Sun Y."/>
            <person name="Lacey M.P."/>
            <person name="Chaudhary T."/>
            <person name="Keough T."/>
            <person name="Chu L."/>
            <person name="Sears R."/>
            <person name="Yuan B."/>
            <person name="Dawson T.L.Jr."/>
        </authorList>
    </citation>
    <scope>NUCLEOTIDE SEQUENCE [LARGE SCALE GENOMIC DNA]</scope>
    <source>
        <strain evidence="7">ATCC MYA-4612 / CBS 7966</strain>
    </source>
</reference>
<dbReference type="PIRSF" id="PIRSF006060">
    <property type="entry name" value="AA_transporter"/>
    <property type="match status" value="1"/>
</dbReference>
<comment type="subcellular location">
    <subcellularLocation>
        <location evidence="1">Membrane</location>
        <topology evidence="1">Multi-pass membrane protein</topology>
    </subcellularLocation>
</comment>
<organism evidence="6 7">
    <name type="scientific">Malassezia globosa (strain ATCC MYA-4612 / CBS 7966)</name>
    <name type="common">Dandruff-associated fungus</name>
    <dbReference type="NCBI Taxonomy" id="425265"/>
    <lineage>
        <taxon>Eukaryota</taxon>
        <taxon>Fungi</taxon>
        <taxon>Dikarya</taxon>
        <taxon>Basidiomycota</taxon>
        <taxon>Ustilaginomycotina</taxon>
        <taxon>Malasseziomycetes</taxon>
        <taxon>Malasseziales</taxon>
        <taxon>Malasseziaceae</taxon>
        <taxon>Malassezia</taxon>
    </lineage>
</organism>
<dbReference type="VEuPathDB" id="FungiDB:MGL_0739"/>
<evidence type="ECO:0000313" key="7">
    <source>
        <dbReference type="Proteomes" id="UP000008837"/>
    </source>
</evidence>
<dbReference type="KEGG" id="mgl:MGL_0739"/>
<proteinExistence type="predicted"/>
<keyword evidence="2 5" id="KW-0812">Transmembrane</keyword>
<feature type="transmembrane region" description="Helical" evidence="5">
    <location>
        <begin position="93"/>
        <end position="112"/>
    </location>
</feature>
<dbReference type="InterPro" id="IPR050598">
    <property type="entry name" value="AminoAcid_Transporter"/>
</dbReference>
<feature type="transmembrane region" description="Helical" evidence="5">
    <location>
        <begin position="278"/>
        <end position="304"/>
    </location>
</feature>
<evidence type="ECO:0000256" key="1">
    <source>
        <dbReference type="ARBA" id="ARBA00004141"/>
    </source>
</evidence>
<keyword evidence="3 5" id="KW-1133">Transmembrane helix</keyword>